<comment type="caution">
    <text evidence="1">The sequence shown here is derived from an EMBL/GenBank/DDBJ whole genome shotgun (WGS) entry which is preliminary data.</text>
</comment>
<sequence>MPSAILEKLRRERSRKLGLLNILERQLCGIRGGDTPDYELMLQILLHLGGRPGGQYSPLEEALLNHVAALCPDLNLSATRLARRHRHLQRRGETLSETVAQVLDGHLVSRARLVRAGRRYTDACGEHLRDEEDNLFTPLAENLTTADWHALEAALAPLAAALGEDVPEYEALADRLTAEGAGTWPWRVAEDQSCPVCSQA</sequence>
<keyword evidence="2" id="KW-1185">Reference proteome</keyword>
<evidence type="ECO:0000313" key="2">
    <source>
        <dbReference type="Proteomes" id="UP001251857"/>
    </source>
</evidence>
<protein>
    <recommendedName>
        <fullName evidence="3">Hemerythrin-like domain-containing protein</fullName>
    </recommendedName>
</protein>
<dbReference type="Proteomes" id="UP001251857">
    <property type="component" value="Unassembled WGS sequence"/>
</dbReference>
<dbReference type="RefSeq" id="WP_311652089.1">
    <property type="nucleotide sequence ID" value="NZ_JAVRIB010000004.1"/>
</dbReference>
<dbReference type="EMBL" id="JAVRIB010000004">
    <property type="protein sequence ID" value="MDT0634331.1"/>
    <property type="molecule type" value="Genomic_DNA"/>
</dbReference>
<dbReference type="Gene3D" id="1.20.120.520">
    <property type="entry name" value="nmb1532 protein domain like"/>
    <property type="match status" value="1"/>
</dbReference>
<proteinExistence type="predicted"/>
<reference evidence="1 2" key="1">
    <citation type="submission" date="2023-09" db="EMBL/GenBank/DDBJ databases">
        <authorList>
            <person name="Rey-Velasco X."/>
        </authorList>
    </citation>
    <scope>NUCLEOTIDE SEQUENCE [LARGE SCALE GENOMIC DNA]</scope>
    <source>
        <strain evidence="1 2">W335</strain>
    </source>
</reference>
<gene>
    <name evidence="1" type="ORF">RM532_05110</name>
</gene>
<accession>A0ABU3BYD8</accession>
<organism evidence="1 2">
    <name type="scientific">Spectribacter hydrogenoxidans</name>
    <dbReference type="NCBI Taxonomy" id="3075608"/>
    <lineage>
        <taxon>Bacteria</taxon>
        <taxon>Pseudomonadati</taxon>
        <taxon>Pseudomonadota</taxon>
        <taxon>Gammaproteobacteria</taxon>
        <taxon>Salinisphaerales</taxon>
        <taxon>Salinisphaeraceae</taxon>
        <taxon>Spectribacter</taxon>
    </lineage>
</organism>
<evidence type="ECO:0008006" key="3">
    <source>
        <dbReference type="Google" id="ProtNLM"/>
    </source>
</evidence>
<evidence type="ECO:0000313" key="1">
    <source>
        <dbReference type="EMBL" id="MDT0634331.1"/>
    </source>
</evidence>
<name>A0ABU3BYD8_9GAMM</name>